<dbReference type="OrthoDB" id="3945378at2759"/>
<sequence>MAVVGMFVLCLSTLFLLLAPSSGVSIQSDIISKCDDAKGPDEQCSIVGDGDFYGLGVRIGIYASWFASWVSNSFLLDAREICQSLDTNASFLFAIAVAVATYSMSGNIRIIDALILLLLSFGYLLSVMTIWGYRTKPANRHHFGGWGTHFRLVLVNAISAYGIWFWGVGMTYKLPKCNTREQCGGLKLWILVQVPIAGAGIRNLFLAFSCICGAYYFAMFLAAVLAFVKLLRETSDNNWRDCRKSFSRRLREQIAKVDPWPLNLPERTRSTIAFWTFVWLVFAIASIEMTLQINHVTGPSVQTFIANAGQFIPLVVGGCTLLRVLWKVGLLGLPFKLLMTFLFPDVKPECPSTTSRNETMYSAPHERTWWWWTITTWLPWLCVFRCWRHAGRRSPMRRKLRDSSSGSYGFSSYTTETNGSGSSPSSN</sequence>
<organism evidence="4 5">
    <name type="scientific">Fonsecaea multimorphosa CBS 102226</name>
    <dbReference type="NCBI Taxonomy" id="1442371"/>
    <lineage>
        <taxon>Eukaryota</taxon>
        <taxon>Fungi</taxon>
        <taxon>Dikarya</taxon>
        <taxon>Ascomycota</taxon>
        <taxon>Pezizomycotina</taxon>
        <taxon>Eurotiomycetes</taxon>
        <taxon>Chaetothyriomycetidae</taxon>
        <taxon>Chaetothyriales</taxon>
        <taxon>Herpotrichiellaceae</taxon>
        <taxon>Fonsecaea</taxon>
    </lineage>
</organism>
<proteinExistence type="predicted"/>
<feature type="transmembrane region" description="Helical" evidence="2">
    <location>
        <begin position="272"/>
        <end position="291"/>
    </location>
</feature>
<evidence type="ECO:0000256" key="2">
    <source>
        <dbReference type="SAM" id="Phobius"/>
    </source>
</evidence>
<keyword evidence="3" id="KW-0732">Signal</keyword>
<keyword evidence="2" id="KW-0472">Membrane</keyword>
<feature type="compositionally biased region" description="Low complexity" evidence="1">
    <location>
        <begin position="403"/>
        <end position="413"/>
    </location>
</feature>
<dbReference type="VEuPathDB" id="FungiDB:Z520_00589"/>
<feature type="chain" id="PRO_5002255761" description="Autophagy-related protein" evidence="3">
    <location>
        <begin position="24"/>
        <end position="427"/>
    </location>
</feature>
<feature type="transmembrane region" description="Helical" evidence="2">
    <location>
        <begin position="303"/>
        <end position="326"/>
    </location>
</feature>
<feature type="signal peptide" evidence="3">
    <location>
        <begin position="1"/>
        <end position="23"/>
    </location>
</feature>
<name>A0A0D2J3D1_9EURO</name>
<keyword evidence="2" id="KW-0812">Transmembrane</keyword>
<evidence type="ECO:0000313" key="5">
    <source>
        <dbReference type="Proteomes" id="UP000053411"/>
    </source>
</evidence>
<reference evidence="4 5" key="1">
    <citation type="submission" date="2015-01" db="EMBL/GenBank/DDBJ databases">
        <title>The Genome Sequence of Fonsecaea multimorphosa CBS 102226.</title>
        <authorList>
            <consortium name="The Broad Institute Genomics Platform"/>
            <person name="Cuomo C."/>
            <person name="de Hoog S."/>
            <person name="Gorbushina A."/>
            <person name="Stielow B."/>
            <person name="Teixiera M."/>
            <person name="Abouelleil A."/>
            <person name="Chapman S.B."/>
            <person name="Priest M."/>
            <person name="Young S.K."/>
            <person name="Wortman J."/>
            <person name="Nusbaum C."/>
            <person name="Birren B."/>
        </authorList>
    </citation>
    <scope>NUCLEOTIDE SEQUENCE [LARGE SCALE GENOMIC DNA]</scope>
    <source>
        <strain evidence="4 5">CBS 102226</strain>
    </source>
</reference>
<accession>A0A0D2J3D1</accession>
<protein>
    <recommendedName>
        <fullName evidence="6">Autophagy-related protein</fullName>
    </recommendedName>
</protein>
<dbReference type="EMBL" id="KN848062">
    <property type="protein sequence ID" value="KIY03897.1"/>
    <property type="molecule type" value="Genomic_DNA"/>
</dbReference>
<dbReference type="RefSeq" id="XP_016638019.1">
    <property type="nucleotide sequence ID" value="XM_016771109.1"/>
</dbReference>
<feature type="transmembrane region" description="Helical" evidence="2">
    <location>
        <begin position="113"/>
        <end position="133"/>
    </location>
</feature>
<feature type="region of interest" description="Disordered" evidence="1">
    <location>
        <begin position="398"/>
        <end position="427"/>
    </location>
</feature>
<feature type="compositionally biased region" description="Polar residues" evidence="1">
    <location>
        <begin position="414"/>
        <end position="427"/>
    </location>
</feature>
<keyword evidence="5" id="KW-1185">Reference proteome</keyword>
<feature type="transmembrane region" description="Helical" evidence="2">
    <location>
        <begin position="153"/>
        <end position="172"/>
    </location>
</feature>
<gene>
    <name evidence="4" type="ORF">Z520_00589</name>
</gene>
<feature type="transmembrane region" description="Helical" evidence="2">
    <location>
        <begin position="204"/>
        <end position="228"/>
    </location>
</feature>
<evidence type="ECO:0000313" key="4">
    <source>
        <dbReference type="EMBL" id="KIY03897.1"/>
    </source>
</evidence>
<dbReference type="STRING" id="1442371.A0A0D2J3D1"/>
<dbReference type="AlphaFoldDB" id="A0A0D2J3D1"/>
<dbReference type="GeneID" id="27706335"/>
<evidence type="ECO:0000256" key="1">
    <source>
        <dbReference type="SAM" id="MobiDB-lite"/>
    </source>
</evidence>
<evidence type="ECO:0008006" key="6">
    <source>
        <dbReference type="Google" id="ProtNLM"/>
    </source>
</evidence>
<evidence type="ECO:0000256" key="3">
    <source>
        <dbReference type="SAM" id="SignalP"/>
    </source>
</evidence>
<keyword evidence="2" id="KW-1133">Transmembrane helix</keyword>
<dbReference type="Proteomes" id="UP000053411">
    <property type="component" value="Unassembled WGS sequence"/>
</dbReference>
<feature type="transmembrane region" description="Helical" evidence="2">
    <location>
        <begin position="369"/>
        <end position="387"/>
    </location>
</feature>